<dbReference type="Gene3D" id="1.20.1250.20">
    <property type="entry name" value="MFS general substrate transporter like domains"/>
    <property type="match status" value="1"/>
</dbReference>
<dbReference type="GO" id="GO:0005886">
    <property type="term" value="C:plasma membrane"/>
    <property type="evidence" value="ECO:0007669"/>
    <property type="project" value="UniProtKB-SubCell"/>
</dbReference>
<dbReference type="Pfam" id="PF07690">
    <property type="entry name" value="MFS_1"/>
    <property type="match status" value="1"/>
</dbReference>
<feature type="transmembrane region" description="Helical" evidence="6">
    <location>
        <begin position="222"/>
        <end position="244"/>
    </location>
</feature>
<feature type="transmembrane region" description="Helical" evidence="6">
    <location>
        <begin position="15"/>
        <end position="33"/>
    </location>
</feature>
<evidence type="ECO:0000256" key="4">
    <source>
        <dbReference type="ARBA" id="ARBA00022989"/>
    </source>
</evidence>
<dbReference type="GO" id="GO:0022857">
    <property type="term" value="F:transmembrane transporter activity"/>
    <property type="evidence" value="ECO:0007669"/>
    <property type="project" value="InterPro"/>
</dbReference>
<feature type="transmembrane region" description="Helical" evidence="6">
    <location>
        <begin position="259"/>
        <end position="277"/>
    </location>
</feature>
<keyword evidence="9" id="KW-1185">Reference proteome</keyword>
<protein>
    <submittedName>
        <fullName evidence="8">Predicted arabinose efflux permease, MFS family</fullName>
    </submittedName>
</protein>
<reference evidence="9" key="1">
    <citation type="submission" date="2016-10" db="EMBL/GenBank/DDBJ databases">
        <authorList>
            <person name="Varghese N."/>
            <person name="Submissions S."/>
        </authorList>
    </citation>
    <scope>NUCLEOTIDE SEQUENCE [LARGE SCALE GENOMIC DNA]</scope>
    <source>
        <strain evidence="9">DSM 3384</strain>
    </source>
</reference>
<feature type="transmembrane region" description="Helical" evidence="6">
    <location>
        <begin position="138"/>
        <end position="159"/>
    </location>
</feature>
<comment type="subcellular location">
    <subcellularLocation>
        <location evidence="1">Cell membrane</location>
        <topology evidence="1">Multi-pass membrane protein</topology>
    </subcellularLocation>
</comment>
<accession>A0A1H2DRN3</accession>
<feature type="domain" description="Major facilitator superfamily (MFS) profile" evidence="7">
    <location>
        <begin position="9"/>
        <end position="404"/>
    </location>
</feature>
<evidence type="ECO:0000256" key="6">
    <source>
        <dbReference type="SAM" id="Phobius"/>
    </source>
</evidence>
<sequence length="406" mass="45000">MTQKSKLYSLIRPDAFLFCFGIDLPISFITLYAEDLYAPIFGLSKAYVMGMPISISMLFTTVAFLVGGYWIDRKGWQQSHFWGILLAGSAQVISGISPSIELYVLSRAVYGFGYGLVFMSYMGFVYTNTGEENRTTGFATMSAGMYSGSICGGAVGGMLAERLGFQNVFFMAAFFTLITIGYTILFMQKTYYYPEKIRENNKPRSYKTNLKLIFRFVTNRNIISLLVLLSLPAAVTLIGILYYISPIYLDRMGTSQANIARILMINGVFMIYISPLLGPLMDKTKDKRIYIIISGLIGGSGMLCFLFFKGVWAIIFVIFILSFAAAIGHSARTVYALQQNIVTEIGAGQAMSLYRAIDRIGCLLGPLVLSVILASGEIEKGLSMIGLIYIVLTLLFVFVSKKEVET</sequence>
<dbReference type="Proteomes" id="UP000199608">
    <property type="component" value="Unassembled WGS sequence"/>
</dbReference>
<dbReference type="AlphaFoldDB" id="A0A1H2DRN3"/>
<evidence type="ECO:0000259" key="7">
    <source>
        <dbReference type="PROSITE" id="PS50850"/>
    </source>
</evidence>
<dbReference type="RefSeq" id="WP_092230045.1">
    <property type="nucleotide sequence ID" value="NZ_FNLL01000001.1"/>
</dbReference>
<feature type="transmembrane region" description="Helical" evidence="6">
    <location>
        <begin position="53"/>
        <end position="71"/>
    </location>
</feature>
<dbReference type="PROSITE" id="PS50850">
    <property type="entry name" value="MFS"/>
    <property type="match status" value="1"/>
</dbReference>
<feature type="transmembrane region" description="Helical" evidence="6">
    <location>
        <begin position="289"/>
        <end position="308"/>
    </location>
</feature>
<dbReference type="InterPro" id="IPR011701">
    <property type="entry name" value="MFS"/>
</dbReference>
<name>A0A1H2DRN3_9BACT</name>
<feature type="transmembrane region" description="Helical" evidence="6">
    <location>
        <begin position="314"/>
        <end position="335"/>
    </location>
</feature>
<dbReference type="SUPFAM" id="SSF103473">
    <property type="entry name" value="MFS general substrate transporter"/>
    <property type="match status" value="1"/>
</dbReference>
<keyword evidence="5 6" id="KW-0472">Membrane</keyword>
<dbReference type="EMBL" id="FNLL01000001">
    <property type="protein sequence ID" value="SDT85018.1"/>
    <property type="molecule type" value="Genomic_DNA"/>
</dbReference>
<keyword evidence="4 6" id="KW-1133">Transmembrane helix</keyword>
<evidence type="ECO:0000256" key="2">
    <source>
        <dbReference type="ARBA" id="ARBA00022475"/>
    </source>
</evidence>
<dbReference type="PANTHER" id="PTHR43124:SF3">
    <property type="entry name" value="CHLORAMPHENICOL EFFLUX PUMP RV0191"/>
    <property type="match status" value="1"/>
</dbReference>
<evidence type="ECO:0000256" key="3">
    <source>
        <dbReference type="ARBA" id="ARBA00022692"/>
    </source>
</evidence>
<gene>
    <name evidence="8" type="ORF">SAMN04487931_101481</name>
</gene>
<dbReference type="InterPro" id="IPR020846">
    <property type="entry name" value="MFS_dom"/>
</dbReference>
<proteinExistence type="predicted"/>
<evidence type="ECO:0000256" key="1">
    <source>
        <dbReference type="ARBA" id="ARBA00004651"/>
    </source>
</evidence>
<evidence type="ECO:0000313" key="9">
    <source>
        <dbReference type="Proteomes" id="UP000199608"/>
    </source>
</evidence>
<feature type="transmembrane region" description="Helical" evidence="6">
    <location>
        <begin position="165"/>
        <end position="187"/>
    </location>
</feature>
<feature type="transmembrane region" description="Helical" evidence="6">
    <location>
        <begin position="356"/>
        <end position="375"/>
    </location>
</feature>
<dbReference type="PANTHER" id="PTHR43124">
    <property type="entry name" value="PURINE EFFLUX PUMP PBUE"/>
    <property type="match status" value="1"/>
</dbReference>
<organism evidence="8 9">
    <name type="scientific">Desulfobacula phenolica</name>
    <dbReference type="NCBI Taxonomy" id="90732"/>
    <lineage>
        <taxon>Bacteria</taxon>
        <taxon>Pseudomonadati</taxon>
        <taxon>Thermodesulfobacteriota</taxon>
        <taxon>Desulfobacteria</taxon>
        <taxon>Desulfobacterales</taxon>
        <taxon>Desulfobacteraceae</taxon>
        <taxon>Desulfobacula</taxon>
    </lineage>
</organism>
<evidence type="ECO:0000313" key="8">
    <source>
        <dbReference type="EMBL" id="SDT85018.1"/>
    </source>
</evidence>
<feature type="transmembrane region" description="Helical" evidence="6">
    <location>
        <begin position="381"/>
        <end position="399"/>
    </location>
</feature>
<keyword evidence="3 6" id="KW-0812">Transmembrane</keyword>
<keyword evidence="2" id="KW-1003">Cell membrane</keyword>
<feature type="transmembrane region" description="Helical" evidence="6">
    <location>
        <begin position="83"/>
        <end position="103"/>
    </location>
</feature>
<dbReference type="InterPro" id="IPR036259">
    <property type="entry name" value="MFS_trans_sf"/>
</dbReference>
<dbReference type="InterPro" id="IPR050189">
    <property type="entry name" value="MFS_Efflux_Transporters"/>
</dbReference>
<evidence type="ECO:0000256" key="5">
    <source>
        <dbReference type="ARBA" id="ARBA00023136"/>
    </source>
</evidence>
<feature type="transmembrane region" description="Helical" evidence="6">
    <location>
        <begin position="109"/>
        <end position="126"/>
    </location>
</feature>